<dbReference type="InterPro" id="IPR014014">
    <property type="entry name" value="RNA_helicase_DEAD_Q_motif"/>
</dbReference>
<dbReference type="Proteomes" id="UP000240830">
    <property type="component" value="Unassembled WGS sequence"/>
</dbReference>
<dbReference type="SMART" id="SM00490">
    <property type="entry name" value="HELICc"/>
    <property type="match status" value="1"/>
</dbReference>
<comment type="caution">
    <text evidence="13">The sequence shown here is derived from an EMBL/GenBank/DDBJ whole genome shotgun (WGS) entry which is preliminary data.</text>
</comment>
<evidence type="ECO:0000256" key="7">
    <source>
        <dbReference type="ARBA" id="ARBA00047984"/>
    </source>
</evidence>
<keyword evidence="4 13" id="KW-0347">Helicase</keyword>
<dbReference type="GO" id="GO:0005934">
    <property type="term" value="C:cellular bud tip"/>
    <property type="evidence" value="ECO:0007669"/>
    <property type="project" value="EnsemblFungi"/>
</dbReference>
<dbReference type="OrthoDB" id="10265785at2759"/>
<dbReference type="SUPFAM" id="SSF52540">
    <property type="entry name" value="P-loop containing nucleoside triphosphate hydrolases"/>
    <property type="match status" value="1"/>
</dbReference>
<keyword evidence="5" id="KW-0067">ATP-binding</keyword>
<dbReference type="AlphaFoldDB" id="A0A2H9TP65"/>
<dbReference type="InterPro" id="IPR001650">
    <property type="entry name" value="Helicase_C-like"/>
</dbReference>
<evidence type="ECO:0000256" key="8">
    <source>
        <dbReference type="PROSITE-ProRule" id="PRU00552"/>
    </source>
</evidence>
<feature type="compositionally biased region" description="Gly residues" evidence="9">
    <location>
        <begin position="32"/>
        <end position="41"/>
    </location>
</feature>
<dbReference type="PROSITE" id="PS51192">
    <property type="entry name" value="HELICASE_ATP_BIND_1"/>
    <property type="match status" value="1"/>
</dbReference>
<feature type="short sequence motif" description="Q motif" evidence="8">
    <location>
        <begin position="149"/>
        <end position="177"/>
    </location>
</feature>
<evidence type="ECO:0000259" key="10">
    <source>
        <dbReference type="PROSITE" id="PS51192"/>
    </source>
</evidence>
<feature type="domain" description="Helicase ATP-binding" evidence="10">
    <location>
        <begin position="182"/>
        <end position="349"/>
    </location>
</feature>
<keyword evidence="2" id="KW-0547">Nucleotide-binding</keyword>
<feature type="domain" description="Helicase C-terminal" evidence="11">
    <location>
        <begin position="360"/>
        <end position="533"/>
    </location>
</feature>
<dbReference type="GO" id="GO:0003723">
    <property type="term" value="F:RNA binding"/>
    <property type="evidence" value="ECO:0007669"/>
    <property type="project" value="UniProtKB-KW"/>
</dbReference>
<dbReference type="PROSITE" id="PS51194">
    <property type="entry name" value="HELICASE_CTER"/>
    <property type="match status" value="1"/>
</dbReference>
<reference evidence="13 14" key="1">
    <citation type="submission" date="2016-10" db="EMBL/GenBank/DDBJ databases">
        <title>The genome of Paramicrosporidium saccamoebae is the missing link in understanding Cryptomycota and Microsporidia evolution.</title>
        <authorList>
            <person name="Quandt C.A."/>
            <person name="Beaudet D."/>
            <person name="Corsaro D."/>
            <person name="Michel R."/>
            <person name="Corradi N."/>
            <person name="James T."/>
        </authorList>
    </citation>
    <scope>NUCLEOTIDE SEQUENCE [LARGE SCALE GENOMIC DNA]</scope>
    <source>
        <strain evidence="13 14">KSL3</strain>
    </source>
</reference>
<keyword evidence="6" id="KW-0694">RNA-binding</keyword>
<keyword evidence="3" id="KW-0378">Hydrolase</keyword>
<evidence type="ECO:0000256" key="2">
    <source>
        <dbReference type="ARBA" id="ARBA00022741"/>
    </source>
</evidence>
<dbReference type="GO" id="GO:0016787">
    <property type="term" value="F:hydrolase activity"/>
    <property type="evidence" value="ECO:0007669"/>
    <property type="project" value="UniProtKB-KW"/>
</dbReference>
<evidence type="ECO:0000256" key="5">
    <source>
        <dbReference type="ARBA" id="ARBA00022840"/>
    </source>
</evidence>
<dbReference type="PANTHER" id="PTHR47958">
    <property type="entry name" value="ATP-DEPENDENT RNA HELICASE DBP3"/>
    <property type="match status" value="1"/>
</dbReference>
<name>A0A2H9TP65_9FUNG</name>
<dbReference type="CDD" id="cd17963">
    <property type="entry name" value="DEADc_DDX19_DDX25"/>
    <property type="match status" value="1"/>
</dbReference>
<sequence length="551" mass="61467">MRIGENDGWGAAEDMTSDVNTEERRQDNGNGNDNGSGSGWGGRDDGWGSHDNERGDKGNGWGGQDNGRGDKDNGWGGRSDGWGNERNERDERSAPRRGSGNRMDNRTREPVDMEATAKVVDGLMETLQNVNIKLADKQADVNSPLFSVKSFEELGLSPELLKGIYAMKFVKPSKVQEHALPLLLSDPPQNMIAQSQSGTGKTAAFTLTMLKRVDPTLNVPQALCLAPTRELARQILDVIQKMGQFTSVTSALCLREEAPRREPINAHILVGTPGTLLELERRRLVDLSQVRVFVLDEADVMLDKQGMGLQSMRLRKICPEYCQLLLFSATFNGAVIEFAHMIIPNANEITLKREEVSVDSIKQYYIECDSYHHKMEMLSTIYGLLTVGQSIIFIATRNSAEEVKARMEDEGHMVSLIHGGMTPAERDTVIDEFRQGRTRVLLATNVLARGIDVLQVSLVVNFDLPMTPERYPDPETYVHRIGRTGRFGRSGVAINFVHNDLSRQVLRSLEEFFEREIIRMPTESVELLEQKLQSLNRGQTAVPPNPDIPPL</sequence>
<keyword evidence="14" id="KW-1185">Reference proteome</keyword>
<accession>A0A2H9TP65</accession>
<dbReference type="STRING" id="1246581.A0A2H9TP65"/>
<dbReference type="InterPro" id="IPR027417">
    <property type="entry name" value="P-loop_NTPase"/>
</dbReference>
<dbReference type="Gene3D" id="3.40.50.300">
    <property type="entry name" value="P-loop containing nucleotide triphosphate hydrolases"/>
    <property type="match status" value="2"/>
</dbReference>
<evidence type="ECO:0000259" key="11">
    <source>
        <dbReference type="PROSITE" id="PS51194"/>
    </source>
</evidence>
<dbReference type="PROSITE" id="PS51195">
    <property type="entry name" value="Q_MOTIF"/>
    <property type="match status" value="1"/>
</dbReference>
<evidence type="ECO:0000256" key="9">
    <source>
        <dbReference type="SAM" id="MobiDB-lite"/>
    </source>
</evidence>
<gene>
    <name evidence="13" type="ORF">PSACC_00639</name>
</gene>
<feature type="domain" description="DEAD-box RNA helicase Q" evidence="12">
    <location>
        <begin position="149"/>
        <end position="177"/>
    </location>
</feature>
<dbReference type="GO" id="GO:0010494">
    <property type="term" value="C:cytoplasmic stress granule"/>
    <property type="evidence" value="ECO:0007669"/>
    <property type="project" value="EnsemblFungi"/>
</dbReference>
<dbReference type="GO" id="GO:0006409">
    <property type="term" value="P:tRNA export from nucleus"/>
    <property type="evidence" value="ECO:0007669"/>
    <property type="project" value="EnsemblFungi"/>
</dbReference>
<dbReference type="InterPro" id="IPR011545">
    <property type="entry name" value="DEAD/DEAH_box_helicase_dom"/>
</dbReference>
<protein>
    <recommendedName>
        <fullName evidence="1">RNA helicase</fullName>
        <ecNumber evidence="1">3.6.4.13</ecNumber>
    </recommendedName>
</protein>
<dbReference type="EC" id="3.6.4.13" evidence="1"/>
<evidence type="ECO:0000256" key="6">
    <source>
        <dbReference type="ARBA" id="ARBA00022884"/>
    </source>
</evidence>
<dbReference type="GO" id="GO:0006415">
    <property type="term" value="P:translational termination"/>
    <property type="evidence" value="ECO:0007669"/>
    <property type="project" value="EnsemblFungi"/>
</dbReference>
<dbReference type="Pfam" id="PF00271">
    <property type="entry name" value="Helicase_C"/>
    <property type="match status" value="1"/>
</dbReference>
<feature type="region of interest" description="Disordered" evidence="9">
    <location>
        <begin position="1"/>
        <end position="112"/>
    </location>
</feature>
<dbReference type="GO" id="GO:0016973">
    <property type="term" value="P:poly(A)+ mRNA export from nucleus"/>
    <property type="evidence" value="ECO:0007669"/>
    <property type="project" value="EnsemblFungi"/>
</dbReference>
<evidence type="ECO:0000256" key="4">
    <source>
        <dbReference type="ARBA" id="ARBA00022806"/>
    </source>
</evidence>
<evidence type="ECO:0000259" key="12">
    <source>
        <dbReference type="PROSITE" id="PS51195"/>
    </source>
</evidence>
<dbReference type="Pfam" id="PF00270">
    <property type="entry name" value="DEAD"/>
    <property type="match status" value="1"/>
</dbReference>
<dbReference type="CDD" id="cd18787">
    <property type="entry name" value="SF2_C_DEAD"/>
    <property type="match status" value="1"/>
</dbReference>
<evidence type="ECO:0000256" key="1">
    <source>
        <dbReference type="ARBA" id="ARBA00012552"/>
    </source>
</evidence>
<dbReference type="GO" id="GO:0005524">
    <property type="term" value="F:ATP binding"/>
    <property type="evidence" value="ECO:0007669"/>
    <property type="project" value="UniProtKB-KW"/>
</dbReference>
<dbReference type="InterPro" id="IPR014001">
    <property type="entry name" value="Helicase_ATP-bd"/>
</dbReference>
<dbReference type="GO" id="GO:0044614">
    <property type="term" value="C:nuclear pore cytoplasmic filaments"/>
    <property type="evidence" value="ECO:0007669"/>
    <property type="project" value="EnsemblFungi"/>
</dbReference>
<proteinExistence type="predicted"/>
<feature type="compositionally biased region" description="Basic and acidic residues" evidence="9">
    <location>
        <begin position="42"/>
        <end position="57"/>
    </location>
</feature>
<evidence type="ECO:0000256" key="3">
    <source>
        <dbReference type="ARBA" id="ARBA00022801"/>
    </source>
</evidence>
<dbReference type="GO" id="GO:0003724">
    <property type="term" value="F:RNA helicase activity"/>
    <property type="evidence" value="ECO:0007669"/>
    <property type="project" value="UniProtKB-EC"/>
</dbReference>
<comment type="catalytic activity">
    <reaction evidence="7">
        <text>ATP + H2O = ADP + phosphate + H(+)</text>
        <dbReference type="Rhea" id="RHEA:13065"/>
        <dbReference type="ChEBI" id="CHEBI:15377"/>
        <dbReference type="ChEBI" id="CHEBI:15378"/>
        <dbReference type="ChEBI" id="CHEBI:30616"/>
        <dbReference type="ChEBI" id="CHEBI:43474"/>
        <dbReference type="ChEBI" id="CHEBI:456216"/>
        <dbReference type="EC" id="3.6.4.13"/>
    </reaction>
</comment>
<feature type="compositionally biased region" description="Basic and acidic residues" evidence="9">
    <location>
        <begin position="83"/>
        <end position="94"/>
    </location>
</feature>
<dbReference type="FunFam" id="3.40.50.300:FF:000849">
    <property type="entry name" value="ATP-dependent RNA helicase DBP5"/>
    <property type="match status" value="1"/>
</dbReference>
<organism evidence="13 14">
    <name type="scientific">Paramicrosporidium saccamoebae</name>
    <dbReference type="NCBI Taxonomy" id="1246581"/>
    <lineage>
        <taxon>Eukaryota</taxon>
        <taxon>Fungi</taxon>
        <taxon>Fungi incertae sedis</taxon>
        <taxon>Cryptomycota</taxon>
        <taxon>Cryptomycota incertae sedis</taxon>
        <taxon>Paramicrosporidium</taxon>
    </lineage>
</organism>
<dbReference type="GO" id="GO:0000822">
    <property type="term" value="F:inositol hexakisphosphate binding"/>
    <property type="evidence" value="ECO:0007669"/>
    <property type="project" value="EnsemblFungi"/>
</dbReference>
<dbReference type="EMBL" id="MTSL01000052">
    <property type="protein sequence ID" value="PJF19551.1"/>
    <property type="molecule type" value="Genomic_DNA"/>
</dbReference>
<evidence type="ECO:0000313" key="14">
    <source>
        <dbReference type="Proteomes" id="UP000240830"/>
    </source>
</evidence>
<dbReference type="SMART" id="SM00487">
    <property type="entry name" value="DEXDc"/>
    <property type="match status" value="1"/>
</dbReference>
<evidence type="ECO:0000313" key="13">
    <source>
        <dbReference type="EMBL" id="PJF19551.1"/>
    </source>
</evidence>